<dbReference type="GO" id="GO:0016192">
    <property type="term" value="P:vesicle-mediated transport"/>
    <property type="evidence" value="ECO:0007669"/>
    <property type="project" value="InterPro"/>
</dbReference>
<dbReference type="InterPro" id="IPR018240">
    <property type="entry name" value="Clathrin_mu_CS"/>
</dbReference>
<dbReference type="GO" id="GO:0012505">
    <property type="term" value="C:endomembrane system"/>
    <property type="evidence" value="ECO:0007669"/>
    <property type="project" value="UniProtKB-SubCell"/>
</dbReference>
<organism evidence="6 7">
    <name type="scientific">Rhizophlyctis rosea</name>
    <dbReference type="NCBI Taxonomy" id="64517"/>
    <lineage>
        <taxon>Eukaryota</taxon>
        <taxon>Fungi</taxon>
        <taxon>Fungi incertae sedis</taxon>
        <taxon>Chytridiomycota</taxon>
        <taxon>Chytridiomycota incertae sedis</taxon>
        <taxon>Chytridiomycetes</taxon>
        <taxon>Rhizophlyctidales</taxon>
        <taxon>Rhizophlyctidaceae</taxon>
        <taxon>Rhizophlyctis</taxon>
    </lineage>
</organism>
<dbReference type="GO" id="GO:0006886">
    <property type="term" value="P:intracellular protein transport"/>
    <property type="evidence" value="ECO:0007669"/>
    <property type="project" value="InterPro"/>
</dbReference>
<evidence type="ECO:0000256" key="4">
    <source>
        <dbReference type="ARBA" id="ARBA00023136"/>
    </source>
</evidence>
<keyword evidence="4" id="KW-0472">Membrane</keyword>
<dbReference type="Proteomes" id="UP001212841">
    <property type="component" value="Unassembled WGS sequence"/>
</dbReference>
<comment type="subcellular location">
    <subcellularLocation>
        <location evidence="1">Endomembrane system</location>
    </subcellularLocation>
</comment>
<accession>A0AAD5S7G4</accession>
<protein>
    <recommendedName>
        <fullName evidence="5">MHD domain-containing protein</fullName>
    </recommendedName>
</protein>
<sequence>MLCFGTKLPSGSMSSIPWRSAGIKYTNNEMFIDLVEEVDAILDKHGNVLVADVKGEVVCNSKLSGEQCLMGRYGREGSGTD</sequence>
<keyword evidence="2" id="KW-0813">Transport</keyword>
<name>A0AAD5S7G4_9FUNG</name>
<evidence type="ECO:0000313" key="7">
    <source>
        <dbReference type="Proteomes" id="UP001212841"/>
    </source>
</evidence>
<dbReference type="AlphaFoldDB" id="A0AAD5S7G4"/>
<dbReference type="PROSITE" id="PS00990">
    <property type="entry name" value="CLAT_ADAPTOR_M_1"/>
    <property type="match status" value="1"/>
</dbReference>
<gene>
    <name evidence="6" type="ORF">HK097_000799</name>
</gene>
<evidence type="ECO:0000313" key="6">
    <source>
        <dbReference type="EMBL" id="KAJ3046514.1"/>
    </source>
</evidence>
<dbReference type="PROSITE" id="PS51072">
    <property type="entry name" value="MHD"/>
    <property type="match status" value="1"/>
</dbReference>
<dbReference type="GO" id="GO:0030131">
    <property type="term" value="C:clathrin adaptor complex"/>
    <property type="evidence" value="ECO:0007669"/>
    <property type="project" value="InterPro"/>
</dbReference>
<dbReference type="EMBL" id="JADGJD010001152">
    <property type="protein sequence ID" value="KAJ3046514.1"/>
    <property type="molecule type" value="Genomic_DNA"/>
</dbReference>
<evidence type="ECO:0000256" key="1">
    <source>
        <dbReference type="ARBA" id="ARBA00004308"/>
    </source>
</evidence>
<dbReference type="InterPro" id="IPR050431">
    <property type="entry name" value="Adaptor_comp_med_subunit"/>
</dbReference>
<dbReference type="PANTHER" id="PTHR10529">
    <property type="entry name" value="AP COMPLEX SUBUNIT MU"/>
    <property type="match status" value="1"/>
</dbReference>
<keyword evidence="3" id="KW-0653">Protein transport</keyword>
<evidence type="ECO:0000259" key="5">
    <source>
        <dbReference type="PROSITE" id="PS51072"/>
    </source>
</evidence>
<feature type="domain" description="MHD" evidence="5">
    <location>
        <begin position="27"/>
        <end position="81"/>
    </location>
</feature>
<evidence type="ECO:0000256" key="2">
    <source>
        <dbReference type="ARBA" id="ARBA00022448"/>
    </source>
</evidence>
<reference evidence="6" key="1">
    <citation type="submission" date="2020-05" db="EMBL/GenBank/DDBJ databases">
        <title>Phylogenomic resolution of chytrid fungi.</title>
        <authorList>
            <person name="Stajich J.E."/>
            <person name="Amses K."/>
            <person name="Simmons R."/>
            <person name="Seto K."/>
            <person name="Myers J."/>
            <person name="Bonds A."/>
            <person name="Quandt C.A."/>
            <person name="Barry K."/>
            <person name="Liu P."/>
            <person name="Grigoriev I."/>
            <person name="Longcore J.E."/>
            <person name="James T.Y."/>
        </authorList>
    </citation>
    <scope>NUCLEOTIDE SEQUENCE</scope>
    <source>
        <strain evidence="6">JEL0318</strain>
    </source>
</reference>
<dbReference type="InterPro" id="IPR036168">
    <property type="entry name" value="AP2_Mu_C_sf"/>
</dbReference>
<dbReference type="Pfam" id="PF00928">
    <property type="entry name" value="Adap_comp_sub"/>
    <property type="match status" value="1"/>
</dbReference>
<dbReference type="InterPro" id="IPR028565">
    <property type="entry name" value="MHD"/>
</dbReference>
<evidence type="ECO:0000256" key="3">
    <source>
        <dbReference type="ARBA" id="ARBA00022927"/>
    </source>
</evidence>
<proteinExistence type="predicted"/>
<dbReference type="SUPFAM" id="SSF49447">
    <property type="entry name" value="Second domain of Mu2 adaptin subunit (ap50) of ap2 adaptor"/>
    <property type="match status" value="1"/>
</dbReference>
<keyword evidence="7" id="KW-1185">Reference proteome</keyword>
<dbReference type="Gene3D" id="2.60.40.1170">
    <property type="entry name" value="Mu homology domain, subdomain B"/>
    <property type="match status" value="1"/>
</dbReference>
<comment type="caution">
    <text evidence="6">The sequence shown here is derived from an EMBL/GenBank/DDBJ whole genome shotgun (WGS) entry which is preliminary data.</text>
</comment>